<proteinExistence type="predicted"/>
<feature type="region of interest" description="Disordered" evidence="1">
    <location>
        <begin position="223"/>
        <end position="359"/>
    </location>
</feature>
<dbReference type="EMBL" id="JAPEUR010000039">
    <property type="protein sequence ID" value="KAJ4326618.1"/>
    <property type="molecule type" value="Genomic_DNA"/>
</dbReference>
<accession>A0A9W8WIL7</accession>
<evidence type="ECO:0000313" key="3">
    <source>
        <dbReference type="EMBL" id="KAJ4326618.1"/>
    </source>
</evidence>
<feature type="compositionally biased region" description="Polar residues" evidence="1">
    <location>
        <begin position="263"/>
        <end position="275"/>
    </location>
</feature>
<keyword evidence="2" id="KW-0732">Signal</keyword>
<keyword evidence="4" id="KW-1185">Reference proteome</keyword>
<gene>
    <name evidence="3" type="ORF">N0V84_002952</name>
</gene>
<feature type="signal peptide" evidence="2">
    <location>
        <begin position="1"/>
        <end position="17"/>
    </location>
</feature>
<dbReference type="PANTHER" id="PTHR36182">
    <property type="entry name" value="PROTEIN, PUTATIVE (AFU_ORTHOLOGUE AFUA_6G10930)-RELATED"/>
    <property type="match status" value="1"/>
</dbReference>
<feature type="compositionally biased region" description="Gly residues" evidence="1">
    <location>
        <begin position="328"/>
        <end position="359"/>
    </location>
</feature>
<evidence type="ECO:0000313" key="4">
    <source>
        <dbReference type="Proteomes" id="UP001140502"/>
    </source>
</evidence>
<dbReference type="AlphaFoldDB" id="A0A9W8WIL7"/>
<name>A0A9W8WIL7_9HYPO</name>
<reference evidence="3" key="1">
    <citation type="submission" date="2022-10" db="EMBL/GenBank/DDBJ databases">
        <title>Tapping the CABI collections for fungal endophytes: first genome assemblies for Collariella, Neodidymelliopsis, Ascochyta clinopodiicola, Didymella pomorum, Didymosphaeria variabile, Neocosmospora piperis and Neocucurbitaria cava.</title>
        <authorList>
            <person name="Hill R."/>
        </authorList>
    </citation>
    <scope>NUCLEOTIDE SEQUENCE</scope>
    <source>
        <strain evidence="3">IMI 366586</strain>
    </source>
</reference>
<protein>
    <submittedName>
        <fullName evidence="3">Uncharacterized protein</fullName>
    </submittedName>
</protein>
<feature type="region of interest" description="Disordered" evidence="1">
    <location>
        <begin position="198"/>
        <end position="217"/>
    </location>
</feature>
<dbReference type="Gene3D" id="2.70.50.70">
    <property type="match status" value="1"/>
</dbReference>
<evidence type="ECO:0000256" key="1">
    <source>
        <dbReference type="SAM" id="MobiDB-lite"/>
    </source>
</evidence>
<evidence type="ECO:0000256" key="2">
    <source>
        <dbReference type="SAM" id="SignalP"/>
    </source>
</evidence>
<dbReference type="OrthoDB" id="2342176at2759"/>
<sequence length="426" mass="42957">MFAKTFTLASLASFASAHMLMSNPVPYGKSNLNNGPLLADGSDFPCKLREGTYDLQGASNVYAQGSTQQLSFKGQAVHGGGSCQISITTDENPDKNSVWKVIKSIEGGCPAKGQEGNMGGDPNAEDPYKYDYTIPKELAAGKYTIAWTWFNKIGNREMYMNCAPLEVTGSGGSKDHLSSLPDMFVANIGNQCEVPSAMDLKFPDPGQDVDQFNGATDAFAAPTGNGCKSGSGGGSPAPTGGNDTPAPTGGNDSPAPTGGSGGQPTSVQPQPTQAPEKSIPGGVFITVSQPAASQPAMSQPAMSQPAVSEPAASEPAATQAPPATTAAPGGGYGSGDGSESGNGAGSGAGSGSGSPSGGFAAGTACTTEGEWNCIGGSSFQRCASGTWTATQQLSGGVSCTPGQAADIGLIAKRGKRTLRRVQRFRA</sequence>
<feature type="compositionally biased region" description="Low complexity" evidence="1">
    <location>
        <begin position="288"/>
        <end position="327"/>
    </location>
</feature>
<organism evidence="3 4">
    <name type="scientific">Fusarium piperis</name>
    <dbReference type="NCBI Taxonomy" id="1435070"/>
    <lineage>
        <taxon>Eukaryota</taxon>
        <taxon>Fungi</taxon>
        <taxon>Dikarya</taxon>
        <taxon>Ascomycota</taxon>
        <taxon>Pezizomycotina</taxon>
        <taxon>Sordariomycetes</taxon>
        <taxon>Hypocreomycetidae</taxon>
        <taxon>Hypocreales</taxon>
        <taxon>Nectriaceae</taxon>
        <taxon>Fusarium</taxon>
        <taxon>Fusarium solani species complex</taxon>
    </lineage>
</organism>
<dbReference type="Proteomes" id="UP001140502">
    <property type="component" value="Unassembled WGS sequence"/>
</dbReference>
<comment type="caution">
    <text evidence="3">The sequence shown here is derived from an EMBL/GenBank/DDBJ whole genome shotgun (WGS) entry which is preliminary data.</text>
</comment>
<feature type="chain" id="PRO_5040790856" evidence="2">
    <location>
        <begin position="18"/>
        <end position="426"/>
    </location>
</feature>
<dbReference type="PANTHER" id="PTHR36182:SF2">
    <property type="entry name" value="LYTIC POLYSACCHARIDE MONOOXYGENASE"/>
    <property type="match status" value="1"/>
</dbReference>